<evidence type="ECO:0000313" key="3">
    <source>
        <dbReference type="Proteomes" id="UP000838308"/>
    </source>
</evidence>
<feature type="region of interest" description="Disordered" evidence="1">
    <location>
        <begin position="48"/>
        <end position="78"/>
    </location>
</feature>
<accession>A0ABN8KPA5</accession>
<reference evidence="2" key="1">
    <citation type="submission" date="2022-04" db="EMBL/GenBank/DDBJ databases">
        <authorList>
            <person name="Criscuolo A."/>
        </authorList>
    </citation>
    <scope>NUCLEOTIDE SEQUENCE</scope>
    <source>
        <strain evidence="2">CIP111895</strain>
    </source>
</reference>
<keyword evidence="3" id="KW-1185">Reference proteome</keyword>
<dbReference type="Proteomes" id="UP000838308">
    <property type="component" value="Unassembled WGS sequence"/>
</dbReference>
<dbReference type="EMBL" id="CALBWS010000016">
    <property type="protein sequence ID" value="CAH2715443.1"/>
    <property type="molecule type" value="Genomic_DNA"/>
</dbReference>
<feature type="region of interest" description="Disordered" evidence="1">
    <location>
        <begin position="98"/>
        <end position="126"/>
    </location>
</feature>
<evidence type="ECO:0000256" key="1">
    <source>
        <dbReference type="SAM" id="MobiDB-lite"/>
    </source>
</evidence>
<feature type="compositionally biased region" description="Basic and acidic residues" evidence="1">
    <location>
        <begin position="107"/>
        <end position="123"/>
    </location>
</feature>
<organism evidence="2 3">
    <name type="scientific">Neobacillus rhizosphaerae</name>
    <dbReference type="NCBI Taxonomy" id="2880965"/>
    <lineage>
        <taxon>Bacteria</taxon>
        <taxon>Bacillati</taxon>
        <taxon>Bacillota</taxon>
        <taxon>Bacilli</taxon>
        <taxon>Bacillales</taxon>
        <taxon>Bacillaceae</taxon>
        <taxon>Neobacillus</taxon>
    </lineage>
</organism>
<comment type="caution">
    <text evidence="2">The sequence shown here is derived from an EMBL/GenBank/DDBJ whole genome shotgun (WGS) entry which is preliminary data.</text>
</comment>
<name>A0ABN8KPA5_9BACI</name>
<dbReference type="RefSeq" id="WP_248735717.1">
    <property type="nucleotide sequence ID" value="NZ_CALBWS010000016.1"/>
</dbReference>
<gene>
    <name evidence="2" type="ORF">BACCIP111895_02627</name>
</gene>
<evidence type="ECO:0000313" key="2">
    <source>
        <dbReference type="EMBL" id="CAH2715443.1"/>
    </source>
</evidence>
<sequence>MEALLFMIIVGIISAIFGKAKSNQGQSKKKPFSMNGMEDIRKLFNELTNNEPRETSPMEKSSKISPIKAEQKAEKLQPNLNSLEKEYVKVRQESESSRIGMAISRQQSEKLKDQAKTERHEEGATIISEYPDAKTLVNGIVWSEILGEPRSKKPYFAKRG</sequence>
<protein>
    <submittedName>
        <fullName evidence="2">Uncharacterized protein</fullName>
    </submittedName>
</protein>
<proteinExistence type="predicted"/>
<feature type="compositionally biased region" description="Basic and acidic residues" evidence="1">
    <location>
        <begin position="51"/>
        <end position="62"/>
    </location>
</feature>